<evidence type="ECO:0000313" key="2">
    <source>
        <dbReference type="EMBL" id="QDV81132.1"/>
    </source>
</evidence>
<feature type="transmembrane region" description="Helical" evidence="1">
    <location>
        <begin position="21"/>
        <end position="41"/>
    </location>
</feature>
<protein>
    <submittedName>
        <fullName evidence="2">Uncharacterized protein</fullName>
    </submittedName>
</protein>
<reference evidence="2 3" key="1">
    <citation type="submission" date="2019-02" db="EMBL/GenBank/DDBJ databases">
        <title>Deep-cultivation of Planctomycetes and their phenomic and genomic characterization uncovers novel biology.</title>
        <authorList>
            <person name="Wiegand S."/>
            <person name="Jogler M."/>
            <person name="Boedeker C."/>
            <person name="Pinto D."/>
            <person name="Vollmers J."/>
            <person name="Rivas-Marin E."/>
            <person name="Kohn T."/>
            <person name="Peeters S.H."/>
            <person name="Heuer A."/>
            <person name="Rast P."/>
            <person name="Oberbeckmann S."/>
            <person name="Bunk B."/>
            <person name="Jeske O."/>
            <person name="Meyerdierks A."/>
            <person name="Storesund J.E."/>
            <person name="Kallscheuer N."/>
            <person name="Luecker S."/>
            <person name="Lage O.M."/>
            <person name="Pohl T."/>
            <person name="Merkel B.J."/>
            <person name="Hornburger P."/>
            <person name="Mueller R.-W."/>
            <person name="Bruemmer F."/>
            <person name="Labrenz M."/>
            <person name="Spormann A.M."/>
            <person name="Op den Camp H."/>
            <person name="Overmann J."/>
            <person name="Amann R."/>
            <person name="Jetten M.S.M."/>
            <person name="Mascher T."/>
            <person name="Medema M.H."/>
            <person name="Devos D.P."/>
            <person name="Kaster A.-K."/>
            <person name="Ovreas L."/>
            <person name="Rohde M."/>
            <person name="Galperin M.Y."/>
            <person name="Jogler C."/>
        </authorList>
    </citation>
    <scope>NUCLEOTIDE SEQUENCE [LARGE SCALE GENOMIC DNA]</scope>
    <source>
        <strain evidence="2 3">TBK1r</strain>
    </source>
</reference>
<keyword evidence="3" id="KW-1185">Reference proteome</keyword>
<accession>A0ABX5XH40</accession>
<name>A0ABX5XH40_9BACT</name>
<keyword evidence="1" id="KW-0812">Transmembrane</keyword>
<keyword evidence="1" id="KW-0472">Membrane</keyword>
<sequence>MAGKIYLSPHAGTIAMFQSSIGNLFVYLCWIIAFSYGSGVANGQSGSDLSKLKSLVSRTNHSWPEGKLKCTVRSAFGSTVVSACWAGETVRLDHSRLTFADNAPDAGEGHEFDLISMRNRRWAFFCDKRNEIAVLKRSSDADAPSQPLRVLPTEIWNEITPGQTILQWLNAQSNDAETNIECRSIERGRWELTLSGKEESTFRVLFTKHGLLESAQTLSALPEQGRLHIDVTWDESFNPPRPLRYVKRIQASERSKREIMLQMEIEAFENRVDGVDFSFPPKDLPFGIRVTDERGAIRRESFVGGELGKQQFLMKRMAKQMRGTQVNDR</sequence>
<evidence type="ECO:0000256" key="1">
    <source>
        <dbReference type="SAM" id="Phobius"/>
    </source>
</evidence>
<organism evidence="2 3">
    <name type="scientific">Stieleria magnilauensis</name>
    <dbReference type="NCBI Taxonomy" id="2527963"/>
    <lineage>
        <taxon>Bacteria</taxon>
        <taxon>Pseudomonadati</taxon>
        <taxon>Planctomycetota</taxon>
        <taxon>Planctomycetia</taxon>
        <taxon>Pirellulales</taxon>
        <taxon>Pirellulaceae</taxon>
        <taxon>Stieleria</taxon>
    </lineage>
</organism>
<evidence type="ECO:0000313" key="3">
    <source>
        <dbReference type="Proteomes" id="UP000318081"/>
    </source>
</evidence>
<dbReference type="EMBL" id="CP036432">
    <property type="protein sequence ID" value="QDV81132.1"/>
    <property type="molecule type" value="Genomic_DNA"/>
</dbReference>
<gene>
    <name evidence="2" type="ORF">TBK1r_00470</name>
</gene>
<dbReference type="Proteomes" id="UP000318081">
    <property type="component" value="Chromosome"/>
</dbReference>
<proteinExistence type="predicted"/>
<keyword evidence="1" id="KW-1133">Transmembrane helix</keyword>